<dbReference type="AlphaFoldDB" id="A0A517Y2W5"/>
<reference evidence="1 2" key="1">
    <citation type="submission" date="2019-02" db="EMBL/GenBank/DDBJ databases">
        <title>Deep-cultivation of Planctomycetes and their phenomic and genomic characterization uncovers novel biology.</title>
        <authorList>
            <person name="Wiegand S."/>
            <person name="Jogler M."/>
            <person name="Boedeker C."/>
            <person name="Pinto D."/>
            <person name="Vollmers J."/>
            <person name="Rivas-Marin E."/>
            <person name="Kohn T."/>
            <person name="Peeters S.H."/>
            <person name="Heuer A."/>
            <person name="Rast P."/>
            <person name="Oberbeckmann S."/>
            <person name="Bunk B."/>
            <person name="Jeske O."/>
            <person name="Meyerdierks A."/>
            <person name="Storesund J.E."/>
            <person name="Kallscheuer N."/>
            <person name="Luecker S."/>
            <person name="Lage O.M."/>
            <person name="Pohl T."/>
            <person name="Merkel B.J."/>
            <person name="Hornburger P."/>
            <person name="Mueller R.-W."/>
            <person name="Bruemmer F."/>
            <person name="Labrenz M."/>
            <person name="Spormann A.M."/>
            <person name="Op den Camp H."/>
            <person name="Overmann J."/>
            <person name="Amann R."/>
            <person name="Jetten M.S.M."/>
            <person name="Mascher T."/>
            <person name="Medema M.H."/>
            <person name="Devos D.P."/>
            <person name="Kaster A.-K."/>
            <person name="Ovreas L."/>
            <person name="Rohde M."/>
            <person name="Galperin M.Y."/>
            <person name="Jogler C."/>
        </authorList>
    </citation>
    <scope>NUCLEOTIDE SEQUENCE [LARGE SCALE GENOMIC DNA]</scope>
    <source>
        <strain evidence="1 2">ETA_A1</strain>
    </source>
</reference>
<evidence type="ECO:0000313" key="1">
    <source>
        <dbReference type="EMBL" id="QDU24048.1"/>
    </source>
</evidence>
<sequence>MTAIAKTLVFLTLVAGVGAVVFATAVYTQRPGWFGDDVPEGAVPRGHVVMNFKTLARETDTQGKVAGAASALWGQRLKALQDAEDLRKSRKAEYVKLLAAARTAPNGFAELAEDPATGLLNVTTPGKAVIGPDGKNLAGADTLEAQIAKSIDRMTTDLTPKIVKHLVDVKRLQGEISDVQAKLTRQRTIREDLQNEAAYLGAARVNVAEQQGTAERRLKQLDLRLKTFGPQN</sequence>
<name>A0A517Y2W5_9BACT</name>
<organism evidence="1 2">
    <name type="scientific">Urbifossiella limnaea</name>
    <dbReference type="NCBI Taxonomy" id="2528023"/>
    <lineage>
        <taxon>Bacteria</taxon>
        <taxon>Pseudomonadati</taxon>
        <taxon>Planctomycetota</taxon>
        <taxon>Planctomycetia</taxon>
        <taxon>Gemmatales</taxon>
        <taxon>Gemmataceae</taxon>
        <taxon>Urbifossiella</taxon>
    </lineage>
</organism>
<keyword evidence="2" id="KW-1185">Reference proteome</keyword>
<gene>
    <name evidence="1" type="ORF">ETAA1_60590</name>
</gene>
<evidence type="ECO:0000313" key="2">
    <source>
        <dbReference type="Proteomes" id="UP000319576"/>
    </source>
</evidence>
<dbReference type="Proteomes" id="UP000319576">
    <property type="component" value="Chromosome"/>
</dbReference>
<protein>
    <submittedName>
        <fullName evidence="1">Uncharacterized protein</fullName>
    </submittedName>
</protein>
<proteinExistence type="predicted"/>
<dbReference type="KEGG" id="uli:ETAA1_60590"/>
<dbReference type="RefSeq" id="WP_145244243.1">
    <property type="nucleotide sequence ID" value="NZ_CP036273.1"/>
</dbReference>
<dbReference type="EMBL" id="CP036273">
    <property type="protein sequence ID" value="QDU24048.1"/>
    <property type="molecule type" value="Genomic_DNA"/>
</dbReference>
<accession>A0A517Y2W5</accession>